<name>A0A4U5M5Z0_STECR</name>
<sequence>MDSRMLVFAGEPKITTEFFNRIGIVAVTKAGFLIVLLCQKSPLSCVVGIEDVVRSNKVLVLTYYEPKFNETTLELADHVSYDSSQHTSALTIFDSCYAFCYGNSLTSYKDGVAFAQNLKSKSFDCNRAMTKGNNVVFVALNRKLTFDETPSVLRSYALYKLEEKHNKFTTVIKFPASPVSGCATSREATCFNLVLKNGFAGFILIPSVTTENCVCVPPAEISVQSETADKTEDAHEIQTLDVPFERPAY</sequence>
<dbReference type="Proteomes" id="UP000298663">
    <property type="component" value="Unassembled WGS sequence"/>
</dbReference>
<comment type="caution">
    <text evidence="1">The sequence shown here is derived from an EMBL/GenBank/DDBJ whole genome shotgun (WGS) entry which is preliminary data.</text>
</comment>
<reference evidence="1 2" key="1">
    <citation type="journal article" date="2015" name="Genome Biol.">
        <title>Comparative genomics of Steinernema reveals deeply conserved gene regulatory networks.</title>
        <authorList>
            <person name="Dillman A.R."/>
            <person name="Macchietto M."/>
            <person name="Porter C.F."/>
            <person name="Rogers A."/>
            <person name="Williams B."/>
            <person name="Antoshechkin I."/>
            <person name="Lee M.M."/>
            <person name="Goodwin Z."/>
            <person name="Lu X."/>
            <person name="Lewis E.E."/>
            <person name="Goodrich-Blair H."/>
            <person name="Stock S.P."/>
            <person name="Adams B.J."/>
            <person name="Sternberg P.W."/>
            <person name="Mortazavi A."/>
        </authorList>
    </citation>
    <scope>NUCLEOTIDE SEQUENCE [LARGE SCALE GENOMIC DNA]</scope>
    <source>
        <strain evidence="1 2">ALL</strain>
    </source>
</reference>
<evidence type="ECO:0000313" key="2">
    <source>
        <dbReference type="Proteomes" id="UP000298663"/>
    </source>
</evidence>
<proteinExistence type="predicted"/>
<protein>
    <submittedName>
        <fullName evidence="1">Uncharacterized protein</fullName>
    </submittedName>
</protein>
<dbReference type="AlphaFoldDB" id="A0A4U5M5Z0"/>
<dbReference type="EMBL" id="AZBU02000009">
    <property type="protein sequence ID" value="TKR64222.1"/>
    <property type="molecule type" value="Genomic_DNA"/>
</dbReference>
<reference evidence="1 2" key="2">
    <citation type="journal article" date="2019" name="G3 (Bethesda)">
        <title>Hybrid Assembly of the Genome of the Entomopathogenic Nematode Steinernema carpocapsae Identifies the X-Chromosome.</title>
        <authorList>
            <person name="Serra L."/>
            <person name="Macchietto M."/>
            <person name="Macias-Munoz A."/>
            <person name="McGill C.J."/>
            <person name="Rodriguez I.M."/>
            <person name="Rodriguez B."/>
            <person name="Murad R."/>
            <person name="Mortazavi A."/>
        </authorList>
    </citation>
    <scope>NUCLEOTIDE SEQUENCE [LARGE SCALE GENOMIC DNA]</scope>
    <source>
        <strain evidence="1 2">ALL</strain>
    </source>
</reference>
<organism evidence="1 2">
    <name type="scientific">Steinernema carpocapsae</name>
    <name type="common">Entomopathogenic nematode</name>
    <dbReference type="NCBI Taxonomy" id="34508"/>
    <lineage>
        <taxon>Eukaryota</taxon>
        <taxon>Metazoa</taxon>
        <taxon>Ecdysozoa</taxon>
        <taxon>Nematoda</taxon>
        <taxon>Chromadorea</taxon>
        <taxon>Rhabditida</taxon>
        <taxon>Tylenchina</taxon>
        <taxon>Panagrolaimomorpha</taxon>
        <taxon>Strongyloidoidea</taxon>
        <taxon>Steinernematidae</taxon>
        <taxon>Steinernema</taxon>
    </lineage>
</organism>
<keyword evidence="2" id="KW-1185">Reference proteome</keyword>
<accession>A0A4U5M5Z0</accession>
<evidence type="ECO:0000313" key="1">
    <source>
        <dbReference type="EMBL" id="TKR64222.1"/>
    </source>
</evidence>
<gene>
    <name evidence="1" type="ORF">L596_024795</name>
</gene>